<keyword evidence="8" id="KW-1185">Reference proteome</keyword>
<evidence type="ECO:0000313" key="7">
    <source>
        <dbReference type="EMBL" id="KLU65542.1"/>
    </source>
</evidence>
<organism evidence="7 8">
    <name type="scientific">Desulfosporosinus acididurans</name>
    <dbReference type="NCBI Taxonomy" id="476652"/>
    <lineage>
        <taxon>Bacteria</taxon>
        <taxon>Bacillati</taxon>
        <taxon>Bacillota</taxon>
        <taxon>Clostridia</taxon>
        <taxon>Eubacteriales</taxon>
        <taxon>Desulfitobacteriaceae</taxon>
        <taxon>Desulfosporosinus</taxon>
    </lineage>
</organism>
<dbReference type="CDD" id="cd02151">
    <property type="entry name" value="nitroreductase"/>
    <property type="match status" value="1"/>
</dbReference>
<keyword evidence="5 7" id="KW-0560">Oxidoreductase</keyword>
<evidence type="ECO:0000256" key="2">
    <source>
        <dbReference type="ARBA" id="ARBA00007118"/>
    </source>
</evidence>
<evidence type="ECO:0000256" key="1">
    <source>
        <dbReference type="ARBA" id="ARBA00001917"/>
    </source>
</evidence>
<dbReference type="RefSeq" id="WP_047810499.1">
    <property type="nucleotide sequence ID" value="NZ_LDZY01000008.1"/>
</dbReference>
<feature type="domain" description="Nitroreductase" evidence="6">
    <location>
        <begin position="61"/>
        <end position="148"/>
    </location>
</feature>
<dbReference type="Pfam" id="PF00881">
    <property type="entry name" value="Nitroreductase"/>
    <property type="match status" value="2"/>
</dbReference>
<reference evidence="7 8" key="1">
    <citation type="submission" date="2015-06" db="EMBL/GenBank/DDBJ databases">
        <title>Draft genome of the moderately acidophilic sulfate reducer Candidatus Desulfosporosinus acididurans strain M1.</title>
        <authorList>
            <person name="Poehlein A."/>
            <person name="Petzsch P."/>
            <person name="Johnson B.D."/>
            <person name="Schloemann M."/>
            <person name="Daniel R."/>
            <person name="Muehling M."/>
        </authorList>
    </citation>
    <scope>NUCLEOTIDE SEQUENCE [LARGE SCALE GENOMIC DNA]</scope>
    <source>
        <strain evidence="7 8">M1</strain>
    </source>
</reference>
<dbReference type="Gene3D" id="3.40.109.10">
    <property type="entry name" value="NADH Oxidase"/>
    <property type="match status" value="1"/>
</dbReference>
<dbReference type="InterPro" id="IPR000415">
    <property type="entry name" value="Nitroreductase-like"/>
</dbReference>
<dbReference type="PATRIC" id="fig|476652.3.peg.2802"/>
<evidence type="ECO:0000313" key="8">
    <source>
        <dbReference type="Proteomes" id="UP000036356"/>
    </source>
</evidence>
<comment type="cofactor">
    <cofactor evidence="1">
        <name>FMN</name>
        <dbReference type="ChEBI" id="CHEBI:58210"/>
    </cofactor>
</comment>
<dbReference type="PANTHER" id="PTHR43673">
    <property type="entry name" value="NAD(P)H NITROREDUCTASE YDGI-RELATED"/>
    <property type="match status" value="1"/>
</dbReference>
<sequence length="175" mass="19378">MLDLLYKRRSIRKYTETKINPETVKILLQAALLSPSSRGFKPCQFLVVDDPKLLSQLASAKKGAGHLKGAALAVVILADPERSDVWVEDAAIAATILHLMAESLGLGSCWIQLRKRQHTDTEAAEDYVRGILAIPEKLKVPIIMALGYPAESKSPYTEKNINYENVYSNTYGVHL</sequence>
<comment type="caution">
    <text evidence="7">The sequence shown here is derived from an EMBL/GenBank/DDBJ whole genome shotgun (WGS) entry which is preliminary data.</text>
</comment>
<accession>A0A0J1FQI2</accession>
<dbReference type="AlphaFoldDB" id="A0A0J1FQI2"/>
<dbReference type="EC" id="1.6.99.-" evidence="7"/>
<name>A0A0J1FQI2_9FIRM</name>
<dbReference type="PANTHER" id="PTHR43673:SF2">
    <property type="entry name" value="NITROREDUCTASE"/>
    <property type="match status" value="1"/>
</dbReference>
<dbReference type="Proteomes" id="UP000036356">
    <property type="component" value="Unassembled WGS sequence"/>
</dbReference>
<dbReference type="InterPro" id="IPR029479">
    <property type="entry name" value="Nitroreductase"/>
</dbReference>
<evidence type="ECO:0000256" key="4">
    <source>
        <dbReference type="ARBA" id="ARBA00022643"/>
    </source>
</evidence>
<proteinExistence type="inferred from homology"/>
<dbReference type="SUPFAM" id="SSF55469">
    <property type="entry name" value="FMN-dependent nitroreductase-like"/>
    <property type="match status" value="1"/>
</dbReference>
<dbReference type="STRING" id="476652.DEAC_c26790"/>
<keyword evidence="4" id="KW-0288">FMN</keyword>
<evidence type="ECO:0000259" key="6">
    <source>
        <dbReference type="Pfam" id="PF00881"/>
    </source>
</evidence>
<dbReference type="EMBL" id="LDZY01000008">
    <property type="protein sequence ID" value="KLU65542.1"/>
    <property type="molecule type" value="Genomic_DNA"/>
</dbReference>
<dbReference type="GO" id="GO:0016491">
    <property type="term" value="F:oxidoreductase activity"/>
    <property type="evidence" value="ECO:0007669"/>
    <property type="project" value="UniProtKB-KW"/>
</dbReference>
<keyword evidence="3" id="KW-0285">Flavoprotein</keyword>
<gene>
    <name evidence="7" type="primary">frp</name>
    <name evidence="7" type="ORF">DEAC_c26790</name>
</gene>
<feature type="domain" description="Nitroreductase" evidence="6">
    <location>
        <begin position="6"/>
        <end position="60"/>
    </location>
</feature>
<comment type="similarity">
    <text evidence="2">Belongs to the nitroreductase family.</text>
</comment>
<evidence type="ECO:0000256" key="3">
    <source>
        <dbReference type="ARBA" id="ARBA00022630"/>
    </source>
</evidence>
<evidence type="ECO:0000256" key="5">
    <source>
        <dbReference type="ARBA" id="ARBA00023002"/>
    </source>
</evidence>
<protein>
    <submittedName>
        <fullName evidence="7">NADPH-flavin oxidoreductase</fullName>
        <ecNumber evidence="7">1.6.99.-</ecNumber>
    </submittedName>
</protein>